<dbReference type="EnsemblPlants" id="MELO3C035064.2.1">
    <property type="protein sequence ID" value="MELO3C035064.2.1"/>
    <property type="gene ID" value="MELO3C035064.2"/>
</dbReference>
<protein>
    <submittedName>
        <fullName evidence="2">Uncharacterized protein</fullName>
    </submittedName>
</protein>
<feature type="region of interest" description="Disordered" evidence="1">
    <location>
        <begin position="1"/>
        <end position="25"/>
    </location>
</feature>
<name>A0A9I9EKI2_CUCME</name>
<feature type="region of interest" description="Disordered" evidence="1">
    <location>
        <begin position="37"/>
        <end position="77"/>
    </location>
</feature>
<sequence>MDRPIRIRRAVRASNNTSRASSKSRLAAAAAVQKFGLPQSEYQPHDEPKLSIKHPNLKKEPKEHYEGSNQIDSRQQSSRFGHYHSTFVLQHPLMSREISHTLFILLQLIDDFLNHEPFSTSSLITAISNRAGVTNELSAPLEVPEIMHLQLYSPTPYQPRRNKVKEEAENISNGFVANLKFAAITTKTHLGINIFLQDLQFVDNFRNHGGNRRGGAPTLPFLQGDRSFRWFRGGGVAVGVSGDGTHLGFD</sequence>
<evidence type="ECO:0000256" key="1">
    <source>
        <dbReference type="SAM" id="MobiDB-lite"/>
    </source>
</evidence>
<proteinExistence type="predicted"/>
<dbReference type="AlphaFoldDB" id="A0A9I9EKI2"/>
<accession>A0A9I9EKI2</accession>
<organism evidence="2">
    <name type="scientific">Cucumis melo</name>
    <name type="common">Muskmelon</name>
    <dbReference type="NCBI Taxonomy" id="3656"/>
    <lineage>
        <taxon>Eukaryota</taxon>
        <taxon>Viridiplantae</taxon>
        <taxon>Streptophyta</taxon>
        <taxon>Embryophyta</taxon>
        <taxon>Tracheophyta</taxon>
        <taxon>Spermatophyta</taxon>
        <taxon>Magnoliopsida</taxon>
        <taxon>eudicotyledons</taxon>
        <taxon>Gunneridae</taxon>
        <taxon>Pentapetalae</taxon>
        <taxon>rosids</taxon>
        <taxon>fabids</taxon>
        <taxon>Cucurbitales</taxon>
        <taxon>Cucurbitaceae</taxon>
        <taxon>Benincaseae</taxon>
        <taxon>Cucumis</taxon>
    </lineage>
</organism>
<feature type="compositionally biased region" description="Basic and acidic residues" evidence="1">
    <location>
        <begin position="57"/>
        <end position="66"/>
    </location>
</feature>
<evidence type="ECO:0000313" key="2">
    <source>
        <dbReference type="EnsemblPlants" id="MELO3C035064.2.1"/>
    </source>
</evidence>
<feature type="compositionally biased region" description="Basic residues" evidence="1">
    <location>
        <begin position="1"/>
        <end position="11"/>
    </location>
</feature>
<feature type="compositionally biased region" description="Polar residues" evidence="1">
    <location>
        <begin position="67"/>
        <end position="77"/>
    </location>
</feature>
<dbReference type="Gramene" id="MELO3C035064.2.1">
    <property type="protein sequence ID" value="MELO3C035064.2.1"/>
    <property type="gene ID" value="MELO3C035064.2"/>
</dbReference>
<reference evidence="2" key="1">
    <citation type="submission" date="2023-03" db="UniProtKB">
        <authorList>
            <consortium name="EnsemblPlants"/>
        </authorList>
    </citation>
    <scope>IDENTIFICATION</scope>
</reference>